<proteinExistence type="predicted"/>
<dbReference type="NCBIfam" id="NF041277">
    <property type="entry name" value="coba_remo_CbiR"/>
    <property type="match status" value="1"/>
</dbReference>
<reference evidence="1 2" key="1">
    <citation type="submission" date="2016-10" db="EMBL/GenBank/DDBJ databases">
        <authorList>
            <person name="de Groot N.N."/>
        </authorList>
    </citation>
    <scope>NUCLEOTIDE SEQUENCE [LARGE SCALE GENOMIC DNA]</scope>
    <source>
        <strain evidence="1 2">WG14</strain>
    </source>
</reference>
<dbReference type="EMBL" id="FMYV01000006">
    <property type="protein sequence ID" value="SDC71951.1"/>
    <property type="molecule type" value="Genomic_DNA"/>
</dbReference>
<evidence type="ECO:0008006" key="3">
    <source>
        <dbReference type="Google" id="ProtNLM"/>
    </source>
</evidence>
<evidence type="ECO:0000313" key="2">
    <source>
        <dbReference type="Proteomes" id="UP000199322"/>
    </source>
</evidence>
<sequence length="217" mass="25650">MIVGVTSWQKPGTYLENVELLKGFADFVELLVYTWDETTKGTLEKEIGGIRNKVKYSVHLPTDNLENCKKAIQYFSDKNAYRLTIHPFGDKEEFRKVIKEGIELVGEKLCLENLENDAFYDYYEFVKDLEVSITMDYGHLLIINQNPQEFYEKYSGQIKEIHYHGVDSEKGHVFPEENQLEEFINFYDQNFEKDVPVCIELFELEDTKKVFERLKKR</sequence>
<dbReference type="Proteomes" id="UP000199322">
    <property type="component" value="Unassembled WGS sequence"/>
</dbReference>
<evidence type="ECO:0000313" key="1">
    <source>
        <dbReference type="EMBL" id="SDC71951.1"/>
    </source>
</evidence>
<dbReference type="Gene3D" id="3.20.20.150">
    <property type="entry name" value="Divalent-metal-dependent TIM barrel enzymes"/>
    <property type="match status" value="1"/>
</dbReference>
<gene>
    <name evidence="1" type="ORF">SAMN04488588_1681</name>
</gene>
<organism evidence="1 2">
    <name type="scientific">Geotoga petraea</name>
    <dbReference type="NCBI Taxonomy" id="28234"/>
    <lineage>
        <taxon>Bacteria</taxon>
        <taxon>Thermotogati</taxon>
        <taxon>Thermotogota</taxon>
        <taxon>Thermotogae</taxon>
        <taxon>Petrotogales</taxon>
        <taxon>Petrotogaceae</taxon>
        <taxon>Geotoga</taxon>
    </lineage>
</organism>
<dbReference type="RefSeq" id="WP_091404740.1">
    <property type="nucleotide sequence ID" value="NZ_FMYV01000006.1"/>
</dbReference>
<dbReference type="STRING" id="28234.SAMN04488588_1681"/>
<keyword evidence="2" id="KW-1185">Reference proteome</keyword>
<accession>A0A1G6NWD7</accession>
<name>A0A1G6NWD7_9BACT</name>
<dbReference type="AlphaFoldDB" id="A0A1G6NWD7"/>
<dbReference type="SUPFAM" id="SSF51658">
    <property type="entry name" value="Xylose isomerase-like"/>
    <property type="match status" value="1"/>
</dbReference>
<dbReference type="InterPro" id="IPR036237">
    <property type="entry name" value="Xyl_isomerase-like_sf"/>
</dbReference>
<protein>
    <recommendedName>
        <fullName evidence="3">Sugar phosphate isomerase/epimerase</fullName>
    </recommendedName>
</protein>